<dbReference type="Pfam" id="PF01042">
    <property type="entry name" value="Ribonuc_L-PSP"/>
    <property type="match status" value="1"/>
</dbReference>
<dbReference type="PANTHER" id="PTHR43857:SF1">
    <property type="entry name" value="YJGH FAMILY PROTEIN"/>
    <property type="match status" value="1"/>
</dbReference>
<reference evidence="1 2" key="1">
    <citation type="submission" date="2019-07" db="EMBL/GenBank/DDBJ databases">
        <authorList>
            <person name="Park Y.J."/>
            <person name="Jeong S.E."/>
            <person name="Jung H.S."/>
        </authorList>
    </citation>
    <scope>NUCLEOTIDE SEQUENCE [LARGE SCALE GENOMIC DNA]</scope>
    <source>
        <strain evidence="2">P16(2019)</strain>
    </source>
</reference>
<dbReference type="Gene3D" id="3.30.1330.40">
    <property type="entry name" value="RutC-like"/>
    <property type="match status" value="1"/>
</dbReference>
<sequence>MNKERYKTTAKNYYHGVPWEESFGVSQAYSSDGIVYISGQFSRDMQGNFVGEHDIELQTKQTFDNLDRVLTGFNIKRSNLVDLEIFLINPQEDSETLIPIFKQYMGDIRPAVTMVGTAGLAFSQMLIEIRAIAHVD</sequence>
<accession>A0A553ZVW0</accession>
<keyword evidence="2" id="KW-1185">Reference proteome</keyword>
<dbReference type="EMBL" id="VLXZ01000010">
    <property type="protein sequence ID" value="TSB45597.1"/>
    <property type="molecule type" value="Genomic_DNA"/>
</dbReference>
<protein>
    <submittedName>
        <fullName evidence="1">RidA family protein</fullName>
    </submittedName>
</protein>
<evidence type="ECO:0000313" key="2">
    <source>
        <dbReference type="Proteomes" id="UP000318521"/>
    </source>
</evidence>
<dbReference type="SUPFAM" id="SSF55298">
    <property type="entry name" value="YjgF-like"/>
    <property type="match status" value="1"/>
</dbReference>
<organism evidence="1 2">
    <name type="scientific">Alkalicoccobacillus porphyridii</name>
    <dbReference type="NCBI Taxonomy" id="2597270"/>
    <lineage>
        <taxon>Bacteria</taxon>
        <taxon>Bacillati</taxon>
        <taxon>Bacillota</taxon>
        <taxon>Bacilli</taxon>
        <taxon>Bacillales</taxon>
        <taxon>Bacillaceae</taxon>
        <taxon>Alkalicoccobacillus</taxon>
    </lineage>
</organism>
<dbReference type="OrthoDB" id="9799840at2"/>
<dbReference type="AlphaFoldDB" id="A0A553ZVW0"/>
<name>A0A553ZVW0_9BACI</name>
<comment type="caution">
    <text evidence="1">The sequence shown here is derived from an EMBL/GenBank/DDBJ whole genome shotgun (WGS) entry which is preliminary data.</text>
</comment>
<dbReference type="Proteomes" id="UP000318521">
    <property type="component" value="Unassembled WGS sequence"/>
</dbReference>
<proteinExistence type="predicted"/>
<gene>
    <name evidence="1" type="ORF">FN960_15620</name>
</gene>
<evidence type="ECO:0000313" key="1">
    <source>
        <dbReference type="EMBL" id="TSB45597.1"/>
    </source>
</evidence>
<dbReference type="InterPro" id="IPR006175">
    <property type="entry name" value="YjgF/YER057c/UK114"/>
</dbReference>
<dbReference type="InterPro" id="IPR035959">
    <property type="entry name" value="RutC-like_sf"/>
</dbReference>
<dbReference type="PANTHER" id="PTHR43857">
    <property type="entry name" value="BLR7761 PROTEIN"/>
    <property type="match status" value="1"/>
</dbReference>